<name>A0A9P6HA51_9AGAM</name>
<accession>A0A9P6HA51</accession>
<gene>
    <name evidence="2" type="ORF">BJ322DRAFT_1110578</name>
</gene>
<protein>
    <submittedName>
        <fullName evidence="2">Uncharacterized protein</fullName>
    </submittedName>
</protein>
<dbReference type="PANTHER" id="PTHR46579:SF1">
    <property type="entry name" value="F5_8 TYPE C DOMAIN-CONTAINING PROTEIN"/>
    <property type="match status" value="1"/>
</dbReference>
<evidence type="ECO:0000256" key="1">
    <source>
        <dbReference type="SAM" id="MobiDB-lite"/>
    </source>
</evidence>
<organism evidence="2 3">
    <name type="scientific">Thelephora terrestris</name>
    <dbReference type="NCBI Taxonomy" id="56493"/>
    <lineage>
        <taxon>Eukaryota</taxon>
        <taxon>Fungi</taxon>
        <taxon>Dikarya</taxon>
        <taxon>Basidiomycota</taxon>
        <taxon>Agaricomycotina</taxon>
        <taxon>Agaricomycetes</taxon>
        <taxon>Thelephorales</taxon>
        <taxon>Thelephoraceae</taxon>
        <taxon>Thelephora</taxon>
    </lineage>
</organism>
<dbReference type="PANTHER" id="PTHR46579">
    <property type="entry name" value="F5/8 TYPE C DOMAIN-CONTAINING PROTEIN-RELATED"/>
    <property type="match status" value="1"/>
</dbReference>
<evidence type="ECO:0000313" key="3">
    <source>
        <dbReference type="Proteomes" id="UP000736335"/>
    </source>
</evidence>
<dbReference type="AlphaFoldDB" id="A0A9P6HA51"/>
<feature type="compositionally biased region" description="Low complexity" evidence="1">
    <location>
        <begin position="506"/>
        <end position="522"/>
    </location>
</feature>
<dbReference type="Proteomes" id="UP000736335">
    <property type="component" value="Unassembled WGS sequence"/>
</dbReference>
<feature type="compositionally biased region" description="Polar residues" evidence="1">
    <location>
        <begin position="486"/>
        <end position="500"/>
    </location>
</feature>
<reference evidence="2" key="1">
    <citation type="journal article" date="2020" name="Nat. Commun.">
        <title>Large-scale genome sequencing of mycorrhizal fungi provides insights into the early evolution of symbiotic traits.</title>
        <authorList>
            <person name="Miyauchi S."/>
            <person name="Kiss E."/>
            <person name="Kuo A."/>
            <person name="Drula E."/>
            <person name="Kohler A."/>
            <person name="Sanchez-Garcia M."/>
            <person name="Morin E."/>
            <person name="Andreopoulos B."/>
            <person name="Barry K.W."/>
            <person name="Bonito G."/>
            <person name="Buee M."/>
            <person name="Carver A."/>
            <person name="Chen C."/>
            <person name="Cichocki N."/>
            <person name="Clum A."/>
            <person name="Culley D."/>
            <person name="Crous P.W."/>
            <person name="Fauchery L."/>
            <person name="Girlanda M."/>
            <person name="Hayes R.D."/>
            <person name="Keri Z."/>
            <person name="LaButti K."/>
            <person name="Lipzen A."/>
            <person name="Lombard V."/>
            <person name="Magnuson J."/>
            <person name="Maillard F."/>
            <person name="Murat C."/>
            <person name="Nolan M."/>
            <person name="Ohm R.A."/>
            <person name="Pangilinan J."/>
            <person name="Pereira M.F."/>
            <person name="Perotto S."/>
            <person name="Peter M."/>
            <person name="Pfister S."/>
            <person name="Riley R."/>
            <person name="Sitrit Y."/>
            <person name="Stielow J.B."/>
            <person name="Szollosi G."/>
            <person name="Zifcakova L."/>
            <person name="Stursova M."/>
            <person name="Spatafora J.W."/>
            <person name="Tedersoo L."/>
            <person name="Vaario L.M."/>
            <person name="Yamada A."/>
            <person name="Yan M."/>
            <person name="Wang P."/>
            <person name="Xu J."/>
            <person name="Bruns T."/>
            <person name="Baldrian P."/>
            <person name="Vilgalys R."/>
            <person name="Dunand C."/>
            <person name="Henrissat B."/>
            <person name="Grigoriev I.V."/>
            <person name="Hibbett D."/>
            <person name="Nagy L.G."/>
            <person name="Martin F.M."/>
        </authorList>
    </citation>
    <scope>NUCLEOTIDE SEQUENCE</scope>
    <source>
        <strain evidence="2">UH-Tt-Lm1</strain>
    </source>
</reference>
<sequence>MHLIFENLIPNLIRHYTGTFKELDSGVEDYELSAEVWSEICKAGSASGDTIPSSFGSRMPNIETERSQMTAEAWGFWSMYLAPILLRDRFSHRRYYDHFIKLVRLIHTCISFELKRSEVEGIRQVFQEWVLEYEEIFYQKNLSRMSACPVTIHGLLHIADGIEATGPVWAAWAFVMERYCGWVKRSAVRSRKHALTSIDNQVLETTQLEIAKMRYGLTKKLSLKPKRGRTSKAKFSNYPEYAMLDPKRTLPVDAALTRQLIDLIVTRCSPDSVNRKILAAIARKYVPGQLTEWGGVQIYDTGDRANGRAHRNPESSTRDSCFVRYECLVDRNADNEGPEDLIQETFFGELQRVVHISNMEFYLFQTFFRLFRLFLPFPALPFIPQNLSDLAGGKNKLISLLLMQLDLPKSSELHHYQDETILLAHIRTCNAIENDDGFWEYTSMNHSPHFVDLKTIACVVGRVRDQGRWTFVDRSGPTAHAKMASPPSSSQCSDVTGFSTSDESDSGPGSLSGGSLVSGSSPADANGSPMDLDTSSSE</sequence>
<comment type="caution">
    <text evidence="2">The sequence shown here is derived from an EMBL/GenBank/DDBJ whole genome shotgun (WGS) entry which is preliminary data.</text>
</comment>
<keyword evidence="3" id="KW-1185">Reference proteome</keyword>
<dbReference type="OrthoDB" id="2404451at2759"/>
<proteinExistence type="predicted"/>
<dbReference type="EMBL" id="WIUZ02000011">
    <property type="protein sequence ID" value="KAF9782695.1"/>
    <property type="molecule type" value="Genomic_DNA"/>
</dbReference>
<feature type="region of interest" description="Disordered" evidence="1">
    <location>
        <begin position="477"/>
        <end position="538"/>
    </location>
</feature>
<evidence type="ECO:0000313" key="2">
    <source>
        <dbReference type="EMBL" id="KAF9782695.1"/>
    </source>
</evidence>
<reference evidence="2" key="2">
    <citation type="submission" date="2020-11" db="EMBL/GenBank/DDBJ databases">
        <authorList>
            <consortium name="DOE Joint Genome Institute"/>
            <person name="Kuo A."/>
            <person name="Miyauchi S."/>
            <person name="Kiss E."/>
            <person name="Drula E."/>
            <person name="Kohler A."/>
            <person name="Sanchez-Garcia M."/>
            <person name="Andreopoulos B."/>
            <person name="Barry K.W."/>
            <person name="Bonito G."/>
            <person name="Buee M."/>
            <person name="Carver A."/>
            <person name="Chen C."/>
            <person name="Cichocki N."/>
            <person name="Clum A."/>
            <person name="Culley D."/>
            <person name="Crous P.W."/>
            <person name="Fauchery L."/>
            <person name="Girlanda M."/>
            <person name="Hayes R."/>
            <person name="Keri Z."/>
            <person name="Labutti K."/>
            <person name="Lipzen A."/>
            <person name="Lombard V."/>
            <person name="Magnuson J."/>
            <person name="Maillard F."/>
            <person name="Morin E."/>
            <person name="Murat C."/>
            <person name="Nolan M."/>
            <person name="Ohm R."/>
            <person name="Pangilinan J."/>
            <person name="Pereira M."/>
            <person name="Perotto S."/>
            <person name="Peter M."/>
            <person name="Riley R."/>
            <person name="Sitrit Y."/>
            <person name="Stielow B."/>
            <person name="Szollosi G."/>
            <person name="Zifcakova L."/>
            <person name="Stursova M."/>
            <person name="Spatafora J.W."/>
            <person name="Tedersoo L."/>
            <person name="Vaario L.-M."/>
            <person name="Yamada A."/>
            <person name="Yan M."/>
            <person name="Wang P."/>
            <person name="Xu J."/>
            <person name="Bruns T."/>
            <person name="Baldrian P."/>
            <person name="Vilgalys R."/>
            <person name="Henrissat B."/>
            <person name="Grigoriev I.V."/>
            <person name="Hibbett D."/>
            <person name="Nagy L.G."/>
            <person name="Martin F.M."/>
        </authorList>
    </citation>
    <scope>NUCLEOTIDE SEQUENCE</scope>
    <source>
        <strain evidence="2">UH-Tt-Lm1</strain>
    </source>
</reference>